<dbReference type="InterPro" id="IPR002081">
    <property type="entry name" value="Cryptochrome/DNA_photolyase_1"/>
</dbReference>
<proteinExistence type="inferred from homology"/>
<accession>A0A0S4IYV4</accession>
<dbReference type="GO" id="GO:0003904">
    <property type="term" value="F:deoxyribodipyrimidine photo-lyase activity"/>
    <property type="evidence" value="ECO:0007669"/>
    <property type="project" value="TreeGrafter"/>
</dbReference>
<gene>
    <name evidence="6" type="ORF">BSAL_76045</name>
</gene>
<dbReference type="AlphaFoldDB" id="A0A0S4IYV4"/>
<protein>
    <submittedName>
        <fullName evidence="6">DNA photolyase, putative</fullName>
    </submittedName>
</protein>
<feature type="non-terminal residue" evidence="6">
    <location>
        <position position="67"/>
    </location>
</feature>
<dbReference type="GO" id="GO:0000719">
    <property type="term" value="P:photoreactive repair"/>
    <property type="evidence" value="ECO:0007669"/>
    <property type="project" value="TreeGrafter"/>
</dbReference>
<evidence type="ECO:0000259" key="5">
    <source>
        <dbReference type="Pfam" id="PF03441"/>
    </source>
</evidence>
<evidence type="ECO:0000256" key="1">
    <source>
        <dbReference type="ARBA" id="ARBA00001974"/>
    </source>
</evidence>
<comment type="cofactor">
    <cofactor evidence="1">
        <name>FAD</name>
        <dbReference type="ChEBI" id="CHEBI:57692"/>
    </cofactor>
</comment>
<dbReference type="Pfam" id="PF03441">
    <property type="entry name" value="FAD_binding_7"/>
    <property type="match status" value="1"/>
</dbReference>
<dbReference type="InterPro" id="IPR005101">
    <property type="entry name" value="Cryptochr/Photolyase_FAD-bd"/>
</dbReference>
<organism evidence="6 7">
    <name type="scientific">Bodo saltans</name>
    <name type="common">Flagellated protozoan</name>
    <dbReference type="NCBI Taxonomy" id="75058"/>
    <lineage>
        <taxon>Eukaryota</taxon>
        <taxon>Discoba</taxon>
        <taxon>Euglenozoa</taxon>
        <taxon>Kinetoplastea</taxon>
        <taxon>Metakinetoplastina</taxon>
        <taxon>Eubodonida</taxon>
        <taxon>Bodonidae</taxon>
        <taxon>Bodo</taxon>
    </lineage>
</organism>
<evidence type="ECO:0000313" key="6">
    <source>
        <dbReference type="EMBL" id="CUG22600.1"/>
    </source>
</evidence>
<dbReference type="VEuPathDB" id="TriTrypDB:BSAL_76045"/>
<dbReference type="PANTHER" id="PTHR11455:SF22">
    <property type="entry name" value="CRYPTOCHROME DASH"/>
    <property type="match status" value="1"/>
</dbReference>
<name>A0A0S4IYV4_BODSA</name>
<keyword evidence="3" id="KW-0285">Flavoprotein</keyword>
<comment type="similarity">
    <text evidence="2">Belongs to the DNA photolyase class-1 family.</text>
</comment>
<dbReference type="GO" id="GO:0071949">
    <property type="term" value="F:FAD binding"/>
    <property type="evidence" value="ECO:0007669"/>
    <property type="project" value="TreeGrafter"/>
</dbReference>
<dbReference type="OrthoDB" id="435881at2759"/>
<dbReference type="Gene3D" id="1.10.579.10">
    <property type="entry name" value="DNA Cyclobutane Dipyrimidine Photolyase, subunit A, domain 3"/>
    <property type="match status" value="1"/>
</dbReference>
<keyword evidence="6" id="KW-0456">Lyase</keyword>
<dbReference type="OMA" id="REICHEE"/>
<evidence type="ECO:0000256" key="4">
    <source>
        <dbReference type="ARBA" id="ARBA00022827"/>
    </source>
</evidence>
<keyword evidence="7" id="KW-1185">Reference proteome</keyword>
<dbReference type="SUPFAM" id="SSF48173">
    <property type="entry name" value="Cryptochrome/photolyase FAD-binding domain"/>
    <property type="match status" value="1"/>
</dbReference>
<dbReference type="EMBL" id="CYKH01000707">
    <property type="protein sequence ID" value="CUG22600.1"/>
    <property type="molecule type" value="Genomic_DNA"/>
</dbReference>
<sequence>MRELLATGWVGAPGRQALMWLLSIGLEQDWRAGAEWFERCSLDFDPFVCYGNAAYYSKLTPDDYDDA</sequence>
<dbReference type="PANTHER" id="PTHR11455">
    <property type="entry name" value="CRYPTOCHROME"/>
    <property type="match status" value="1"/>
</dbReference>
<feature type="domain" description="Cryptochrome/DNA photolyase FAD-binding" evidence="5">
    <location>
        <begin position="1"/>
        <end position="60"/>
    </location>
</feature>
<dbReference type="GO" id="GO:0003677">
    <property type="term" value="F:DNA binding"/>
    <property type="evidence" value="ECO:0007669"/>
    <property type="project" value="TreeGrafter"/>
</dbReference>
<dbReference type="InterPro" id="IPR036134">
    <property type="entry name" value="Crypto/Photolyase_FAD-like_sf"/>
</dbReference>
<evidence type="ECO:0000256" key="2">
    <source>
        <dbReference type="ARBA" id="ARBA00005862"/>
    </source>
</evidence>
<reference evidence="7" key="1">
    <citation type="submission" date="2015-09" db="EMBL/GenBank/DDBJ databases">
        <authorList>
            <consortium name="Pathogen Informatics"/>
        </authorList>
    </citation>
    <scope>NUCLEOTIDE SEQUENCE [LARGE SCALE GENOMIC DNA]</scope>
    <source>
        <strain evidence="7">Lake Konstanz</strain>
    </source>
</reference>
<evidence type="ECO:0000313" key="7">
    <source>
        <dbReference type="Proteomes" id="UP000051952"/>
    </source>
</evidence>
<dbReference type="Proteomes" id="UP000051952">
    <property type="component" value="Unassembled WGS sequence"/>
</dbReference>
<evidence type="ECO:0000256" key="3">
    <source>
        <dbReference type="ARBA" id="ARBA00022630"/>
    </source>
</evidence>
<keyword evidence="4" id="KW-0274">FAD</keyword>